<protein>
    <submittedName>
        <fullName evidence="5">Dimethylaniline monooxygenase</fullName>
    </submittedName>
</protein>
<organism evidence="5 6">
    <name type="scientific">Aspergillus vadensis (strain CBS 113365 / IMI 142717 / IBT 24658)</name>
    <dbReference type="NCBI Taxonomy" id="1448311"/>
    <lineage>
        <taxon>Eukaryota</taxon>
        <taxon>Fungi</taxon>
        <taxon>Dikarya</taxon>
        <taxon>Ascomycota</taxon>
        <taxon>Pezizomycotina</taxon>
        <taxon>Eurotiomycetes</taxon>
        <taxon>Eurotiomycetidae</taxon>
        <taxon>Eurotiales</taxon>
        <taxon>Aspergillaceae</taxon>
        <taxon>Aspergillus</taxon>
        <taxon>Aspergillus subgen. Circumdati</taxon>
    </lineage>
</organism>
<dbReference type="SUPFAM" id="SSF51905">
    <property type="entry name" value="FAD/NAD(P)-binding domain"/>
    <property type="match status" value="2"/>
</dbReference>
<evidence type="ECO:0000256" key="2">
    <source>
        <dbReference type="ARBA" id="ARBA00022827"/>
    </source>
</evidence>
<dbReference type="InterPro" id="IPR000960">
    <property type="entry name" value="Flavin_mOase"/>
</dbReference>
<dbReference type="PANTHER" id="PTHR23023">
    <property type="entry name" value="DIMETHYLANILINE MONOOXYGENASE"/>
    <property type="match status" value="1"/>
</dbReference>
<dbReference type="GO" id="GO:0004497">
    <property type="term" value="F:monooxygenase activity"/>
    <property type="evidence" value="ECO:0007669"/>
    <property type="project" value="UniProtKB-KW"/>
</dbReference>
<dbReference type="EMBL" id="KZ821619">
    <property type="protein sequence ID" value="PYH71000.1"/>
    <property type="molecule type" value="Genomic_DNA"/>
</dbReference>
<dbReference type="Pfam" id="PF13738">
    <property type="entry name" value="Pyr_redox_3"/>
    <property type="match status" value="1"/>
</dbReference>
<dbReference type="OrthoDB" id="66881at2759"/>
<keyword evidence="5" id="KW-0503">Monooxygenase</keyword>
<feature type="compositionally biased region" description="Pro residues" evidence="4">
    <location>
        <begin position="51"/>
        <end position="60"/>
    </location>
</feature>
<dbReference type="PRINTS" id="PR00370">
    <property type="entry name" value="FMOXYGENASE"/>
</dbReference>
<dbReference type="InterPro" id="IPR036188">
    <property type="entry name" value="FAD/NAD-bd_sf"/>
</dbReference>
<dbReference type="Gene3D" id="3.50.50.60">
    <property type="entry name" value="FAD/NAD(P)-binding domain"/>
    <property type="match status" value="2"/>
</dbReference>
<feature type="compositionally biased region" description="Polar residues" evidence="4">
    <location>
        <begin position="62"/>
        <end position="79"/>
    </location>
</feature>
<proteinExistence type="predicted"/>
<dbReference type="Proteomes" id="UP000248405">
    <property type="component" value="Unassembled WGS sequence"/>
</dbReference>
<evidence type="ECO:0000256" key="3">
    <source>
        <dbReference type="ARBA" id="ARBA00023002"/>
    </source>
</evidence>
<keyword evidence="3" id="KW-0560">Oxidoreductase</keyword>
<dbReference type="GO" id="GO:0050660">
    <property type="term" value="F:flavin adenine dinucleotide binding"/>
    <property type="evidence" value="ECO:0007669"/>
    <property type="project" value="InterPro"/>
</dbReference>
<dbReference type="GO" id="GO:0050661">
    <property type="term" value="F:NADP binding"/>
    <property type="evidence" value="ECO:0007669"/>
    <property type="project" value="InterPro"/>
</dbReference>
<accession>A0A319BJ98</accession>
<dbReference type="AlphaFoldDB" id="A0A319BJ98"/>
<keyword evidence="1" id="KW-0285">Flavoprotein</keyword>
<gene>
    <name evidence="5" type="ORF">BO88DRAFT_335549</name>
</gene>
<sequence>MTPRYRRVAVIGTGPSGLSAVKALHDENTFDKIRVFERRDRVGGIWHYDPAPDPFHPPDSPSQTPSPNKIPTSLPQFTSPRPEDTSARTGIYSHLDSNVGAKTMAFTHTPFPEINSSTSIKTFGPSNASRPFRTVANYLEDLFIPYLHLVSLSTTVERVEKTGHEWTLTLRKTGQLYRGHPQDYWWTETFDAVIIASGHYNVPSIPSIPGLSTIAITHPHAFEHAKAFRHADNYVNKRVLIIGGNVSAADLVTELHEIVSGPLYISQRGINPALENAWTLPNVERKPTLSRLEPSTASGSTNNTVTAHFTDGTKLESIDRVIFATGYTASYPFLVPDPVTANNRVAGFYQHIFHISDPSLALVGQVRAALSFRVYEYQAVAVARYFSGRAKELPSQAEQDRWEFERLKIKGNGVAFHEIKPDFREYFEALLEIAGEGAGLPPFEDRWADEAFEILKAKDEYWLRLKRGQNRAKL</sequence>
<evidence type="ECO:0000256" key="1">
    <source>
        <dbReference type="ARBA" id="ARBA00022630"/>
    </source>
</evidence>
<dbReference type="Pfam" id="PF13450">
    <property type="entry name" value="NAD_binding_8"/>
    <property type="match status" value="1"/>
</dbReference>
<reference evidence="5" key="1">
    <citation type="submission" date="2016-12" db="EMBL/GenBank/DDBJ databases">
        <title>The genomes of Aspergillus section Nigri reveals drivers in fungal speciation.</title>
        <authorList>
            <consortium name="DOE Joint Genome Institute"/>
            <person name="Vesth T.C."/>
            <person name="Nybo J."/>
            <person name="Theobald S."/>
            <person name="Brandl J."/>
            <person name="Frisvad J.C."/>
            <person name="Nielsen K.F."/>
            <person name="Lyhne E.K."/>
            <person name="Kogle M.E."/>
            <person name="Kuo A."/>
            <person name="Riley R."/>
            <person name="Clum A."/>
            <person name="Nolan M."/>
            <person name="Lipzen A."/>
            <person name="Salamov A."/>
            <person name="Henrissat B."/>
            <person name="Wiebenga A."/>
            <person name="De Vries R.P."/>
            <person name="Grigoriev I.V."/>
            <person name="Mortensen U.H."/>
            <person name="Andersen M.R."/>
            <person name="Baker S.E."/>
        </authorList>
    </citation>
    <scope>NUCLEOTIDE SEQUENCE [LARGE SCALE GENOMIC DNA]</scope>
    <source>
        <strain evidence="5">CBS 113365</strain>
    </source>
</reference>
<evidence type="ECO:0000256" key="4">
    <source>
        <dbReference type="SAM" id="MobiDB-lite"/>
    </source>
</evidence>
<feature type="region of interest" description="Disordered" evidence="4">
    <location>
        <begin position="47"/>
        <end position="88"/>
    </location>
</feature>
<dbReference type="GeneID" id="37207447"/>
<evidence type="ECO:0000313" key="5">
    <source>
        <dbReference type="EMBL" id="PYH71000.1"/>
    </source>
</evidence>
<name>A0A319BJ98_ASPVC</name>
<keyword evidence="2" id="KW-0274">FAD</keyword>
<dbReference type="InterPro" id="IPR050346">
    <property type="entry name" value="FMO-like"/>
</dbReference>
<evidence type="ECO:0000313" key="6">
    <source>
        <dbReference type="Proteomes" id="UP000248405"/>
    </source>
</evidence>
<keyword evidence="6" id="KW-1185">Reference proteome</keyword>
<dbReference type="RefSeq" id="XP_025564794.1">
    <property type="nucleotide sequence ID" value="XM_025702855.1"/>
</dbReference>
<dbReference type="PIRSF" id="PIRSF000332">
    <property type="entry name" value="FMO"/>
    <property type="match status" value="1"/>
</dbReference>